<keyword evidence="7" id="KW-1133">Transmembrane helix</keyword>
<dbReference type="Gene3D" id="1.50.40.10">
    <property type="entry name" value="Mitochondrial carrier domain"/>
    <property type="match status" value="1"/>
</dbReference>
<organism evidence="12 13">
    <name type="scientific">Bactrocera dorsalis</name>
    <name type="common">Oriental fruit fly</name>
    <name type="synonym">Dacus dorsalis</name>
    <dbReference type="NCBI Taxonomy" id="27457"/>
    <lineage>
        <taxon>Eukaryota</taxon>
        <taxon>Metazoa</taxon>
        <taxon>Ecdysozoa</taxon>
        <taxon>Arthropoda</taxon>
        <taxon>Hexapoda</taxon>
        <taxon>Insecta</taxon>
        <taxon>Pterygota</taxon>
        <taxon>Neoptera</taxon>
        <taxon>Endopterygota</taxon>
        <taxon>Diptera</taxon>
        <taxon>Brachycera</taxon>
        <taxon>Muscomorpha</taxon>
        <taxon>Tephritoidea</taxon>
        <taxon>Tephritidae</taxon>
        <taxon>Bactrocera</taxon>
        <taxon>Bactrocera</taxon>
    </lineage>
</organism>
<comment type="similarity">
    <text evidence="2 11">Belongs to the mitochondrial carrier (TC 2.A.29) family.</text>
</comment>
<keyword evidence="5" id="KW-0677">Repeat</keyword>
<feature type="repeat" description="Solcar" evidence="10">
    <location>
        <begin position="210"/>
        <end position="308"/>
    </location>
</feature>
<dbReference type="GO" id="GO:0055085">
    <property type="term" value="P:transmembrane transport"/>
    <property type="evidence" value="ECO:0007669"/>
    <property type="project" value="InterPro"/>
</dbReference>
<reference evidence="13" key="1">
    <citation type="submission" date="2025-08" db="UniProtKB">
        <authorList>
            <consortium name="RefSeq"/>
        </authorList>
    </citation>
    <scope>IDENTIFICATION</scope>
    <source>
        <tissue evidence="13">Adult</tissue>
    </source>
</reference>
<dbReference type="PROSITE" id="PS50920">
    <property type="entry name" value="SOLCAR"/>
    <property type="match status" value="3"/>
</dbReference>
<protein>
    <submittedName>
        <fullName evidence="13">Calcium-binding mitochondrial carrier protein SCaMC-2-A-like</fullName>
    </submittedName>
</protein>
<evidence type="ECO:0000313" key="12">
    <source>
        <dbReference type="Proteomes" id="UP001652620"/>
    </source>
</evidence>
<evidence type="ECO:0000256" key="2">
    <source>
        <dbReference type="ARBA" id="ARBA00006375"/>
    </source>
</evidence>
<evidence type="ECO:0000256" key="3">
    <source>
        <dbReference type="ARBA" id="ARBA00022448"/>
    </source>
</evidence>
<dbReference type="Pfam" id="PF00153">
    <property type="entry name" value="Mito_carr"/>
    <property type="match status" value="3"/>
</dbReference>
<dbReference type="GO" id="GO:0005743">
    <property type="term" value="C:mitochondrial inner membrane"/>
    <property type="evidence" value="ECO:0007669"/>
    <property type="project" value="UniProtKB-SubCell"/>
</dbReference>
<keyword evidence="3 11" id="KW-0813">Transport</keyword>
<evidence type="ECO:0000256" key="1">
    <source>
        <dbReference type="ARBA" id="ARBA00004448"/>
    </source>
</evidence>
<dbReference type="SUPFAM" id="SSF103506">
    <property type="entry name" value="Mitochondrial carrier"/>
    <property type="match status" value="1"/>
</dbReference>
<dbReference type="PANTHER" id="PTHR24089">
    <property type="entry name" value="SOLUTE CARRIER FAMILY 25"/>
    <property type="match status" value="1"/>
</dbReference>
<dbReference type="InterPro" id="IPR018108">
    <property type="entry name" value="MCP_transmembrane"/>
</dbReference>
<gene>
    <name evidence="13" type="primary">LOC105225062</name>
</gene>
<evidence type="ECO:0000256" key="7">
    <source>
        <dbReference type="ARBA" id="ARBA00022989"/>
    </source>
</evidence>
<evidence type="ECO:0000313" key="13">
    <source>
        <dbReference type="RefSeq" id="XP_011201683.1"/>
    </source>
</evidence>
<evidence type="ECO:0000256" key="5">
    <source>
        <dbReference type="ARBA" id="ARBA00022737"/>
    </source>
</evidence>
<accession>A0A6I9V046</accession>
<dbReference type="InParanoid" id="A0A6I9V046"/>
<sequence>MTDNIQVPNEFSDAPSKAEGGWWRHSLAGGLAGVVSRTSTAPIDRIKLYMQVQTQKTSLLDSANYMIKTGGIRSMWRGNGVNVLKIGSDSAIKFTIYEKVKHYIRIERKSSQEEMTMGERFIAGAIAGSISQTTVYPFDVLKTRLALRTTSEHRGLFALIKNIYLTEGVRSFYNGYTINLLGVLPYAGIDLALYETLKSYLAGEKTNKQPNSMILLVCGAISSAVGQLITYPCSLIRTRIQAQIVPRTERRTVITKRPVSRLTTIGIVKSIIANEGFSGLYRGLFINLAKVLPAVCISYIVYEYSIQMLGVSMS</sequence>
<name>A0A6I9V046_BACDO</name>
<dbReference type="RefSeq" id="XP_011201683.1">
    <property type="nucleotide sequence ID" value="XM_011203381.2"/>
</dbReference>
<feature type="repeat" description="Solcar" evidence="10">
    <location>
        <begin position="115"/>
        <end position="200"/>
    </location>
</feature>
<comment type="subcellular location">
    <subcellularLocation>
        <location evidence="1">Mitochondrion inner membrane</location>
        <topology evidence="1">Multi-pass membrane protein</topology>
    </subcellularLocation>
</comment>
<dbReference type="PRINTS" id="PR00926">
    <property type="entry name" value="MITOCARRIER"/>
</dbReference>
<keyword evidence="8" id="KW-0496">Mitochondrion</keyword>
<keyword evidence="12" id="KW-1185">Reference proteome</keyword>
<dbReference type="InterPro" id="IPR002067">
    <property type="entry name" value="MCP"/>
</dbReference>
<dbReference type="FunFam" id="1.50.40.10:FF:000003">
    <property type="entry name" value="Putative calcium-binding mitochondrial carrier protein scamc-2"/>
    <property type="match status" value="1"/>
</dbReference>
<dbReference type="OrthoDB" id="270584at2759"/>
<keyword evidence="6" id="KW-0999">Mitochondrion inner membrane</keyword>
<evidence type="ECO:0000256" key="4">
    <source>
        <dbReference type="ARBA" id="ARBA00022692"/>
    </source>
</evidence>
<dbReference type="KEGG" id="bdr:105225062"/>
<evidence type="ECO:0000256" key="8">
    <source>
        <dbReference type="ARBA" id="ARBA00023128"/>
    </source>
</evidence>
<evidence type="ECO:0000256" key="11">
    <source>
        <dbReference type="RuleBase" id="RU000488"/>
    </source>
</evidence>
<dbReference type="Proteomes" id="UP001652620">
    <property type="component" value="Chromosome 5"/>
</dbReference>
<keyword evidence="9 10" id="KW-0472">Membrane</keyword>
<proteinExistence type="inferred from homology"/>
<dbReference type="InterPro" id="IPR023395">
    <property type="entry name" value="MCP_dom_sf"/>
</dbReference>
<evidence type="ECO:0000256" key="9">
    <source>
        <dbReference type="ARBA" id="ARBA00023136"/>
    </source>
</evidence>
<feature type="repeat" description="Solcar" evidence="10">
    <location>
        <begin position="20"/>
        <end position="103"/>
    </location>
</feature>
<dbReference type="OMA" id="IVYPANL"/>
<evidence type="ECO:0000256" key="6">
    <source>
        <dbReference type="ARBA" id="ARBA00022792"/>
    </source>
</evidence>
<dbReference type="GeneID" id="105225062"/>
<evidence type="ECO:0000256" key="10">
    <source>
        <dbReference type="PROSITE-ProRule" id="PRU00282"/>
    </source>
</evidence>
<keyword evidence="4 10" id="KW-0812">Transmembrane</keyword>
<dbReference type="AlphaFoldDB" id="A0A6I9V046"/>